<proteinExistence type="predicted"/>
<protein>
    <submittedName>
        <fullName evidence="1">Uncharacterized protein</fullName>
    </submittedName>
</protein>
<organism evidence="1">
    <name type="scientific">bioreactor metagenome</name>
    <dbReference type="NCBI Taxonomy" id="1076179"/>
    <lineage>
        <taxon>unclassified sequences</taxon>
        <taxon>metagenomes</taxon>
        <taxon>ecological metagenomes</taxon>
    </lineage>
</organism>
<gene>
    <name evidence="1" type="ORF">SDC9_114001</name>
</gene>
<name>A0A645BP80_9ZZZZ</name>
<reference evidence="1" key="1">
    <citation type="submission" date="2019-08" db="EMBL/GenBank/DDBJ databases">
        <authorList>
            <person name="Kucharzyk K."/>
            <person name="Murdoch R.W."/>
            <person name="Higgins S."/>
            <person name="Loffler F."/>
        </authorList>
    </citation>
    <scope>NUCLEOTIDE SEQUENCE</scope>
</reference>
<accession>A0A645BP80</accession>
<dbReference type="EMBL" id="VSSQ01021475">
    <property type="protein sequence ID" value="MPM67085.1"/>
    <property type="molecule type" value="Genomic_DNA"/>
</dbReference>
<sequence length="68" mass="7817">MRDLLPVEAECCQRIQPGYHQLHMRLTQQVKAHLEGTTVQKIIFGNLAGFSLVLPPKRVLDLPRRQQV</sequence>
<comment type="caution">
    <text evidence="1">The sequence shown here is derived from an EMBL/GenBank/DDBJ whole genome shotgun (WGS) entry which is preliminary data.</text>
</comment>
<dbReference type="AlphaFoldDB" id="A0A645BP80"/>
<evidence type="ECO:0000313" key="1">
    <source>
        <dbReference type="EMBL" id="MPM67085.1"/>
    </source>
</evidence>